<dbReference type="AlphaFoldDB" id="A0A7S3J7V2"/>
<protein>
    <submittedName>
        <fullName evidence="2">Uncharacterized protein</fullName>
    </submittedName>
</protein>
<evidence type="ECO:0000256" key="1">
    <source>
        <dbReference type="SAM" id="MobiDB-lite"/>
    </source>
</evidence>
<feature type="region of interest" description="Disordered" evidence="1">
    <location>
        <begin position="81"/>
        <end position="111"/>
    </location>
</feature>
<sequence>MKEENFIEIKPKRNKKYLKEVSGNDEIKTLKKIFYDLFNDENSDQKIDSTHVLTNYDYPVNIYYNSDVKNLLKENMEEEKLDKRETASNFESVSMESYKINDDDKENDDDHIEKSKNILKITPPIQLPIELLIEKLKERNQN</sequence>
<accession>A0A7S3J7V2</accession>
<reference evidence="2" key="1">
    <citation type="submission" date="2021-01" db="EMBL/GenBank/DDBJ databases">
        <authorList>
            <person name="Corre E."/>
            <person name="Pelletier E."/>
            <person name="Niang G."/>
            <person name="Scheremetjew M."/>
            <person name="Finn R."/>
            <person name="Kale V."/>
            <person name="Holt S."/>
            <person name="Cochrane G."/>
            <person name="Meng A."/>
            <person name="Brown T."/>
            <person name="Cohen L."/>
        </authorList>
    </citation>
    <scope>NUCLEOTIDE SEQUENCE</scope>
    <source>
        <strain evidence="2">FSP1.4</strain>
    </source>
</reference>
<gene>
    <name evidence="2" type="ORF">EHAR0213_LOCUS6831</name>
</gene>
<evidence type="ECO:0000313" key="2">
    <source>
        <dbReference type="EMBL" id="CAE0347920.1"/>
    </source>
</evidence>
<proteinExistence type="predicted"/>
<organism evidence="2">
    <name type="scientific">Euplotes harpa</name>
    <dbReference type="NCBI Taxonomy" id="151035"/>
    <lineage>
        <taxon>Eukaryota</taxon>
        <taxon>Sar</taxon>
        <taxon>Alveolata</taxon>
        <taxon>Ciliophora</taxon>
        <taxon>Intramacronucleata</taxon>
        <taxon>Spirotrichea</taxon>
        <taxon>Hypotrichia</taxon>
        <taxon>Euplotida</taxon>
        <taxon>Euplotidae</taxon>
        <taxon>Euplotes</taxon>
    </lineage>
</organism>
<dbReference type="EMBL" id="HBII01016119">
    <property type="protein sequence ID" value="CAE0347920.1"/>
    <property type="molecule type" value="Transcribed_RNA"/>
</dbReference>
<name>A0A7S3J7V2_9SPIT</name>